<dbReference type="Pfam" id="PF01370">
    <property type="entry name" value="Epimerase"/>
    <property type="match status" value="1"/>
</dbReference>
<dbReference type="Proteomes" id="UP001250698">
    <property type="component" value="Unassembled WGS sequence"/>
</dbReference>
<feature type="binding site" evidence="5">
    <location>
        <begin position="11"/>
        <end position="17"/>
    </location>
    <ligand>
        <name>NADP(+)</name>
        <dbReference type="ChEBI" id="CHEBI:58349"/>
    </ligand>
</feature>
<comment type="catalytic activity">
    <reaction evidence="5">
        <text>GDP-beta-L-fucose + NADP(+) = GDP-4-dehydro-alpha-D-rhamnose + NADPH + H(+)</text>
        <dbReference type="Rhea" id="RHEA:18885"/>
        <dbReference type="ChEBI" id="CHEBI:15378"/>
        <dbReference type="ChEBI" id="CHEBI:57273"/>
        <dbReference type="ChEBI" id="CHEBI:57783"/>
        <dbReference type="ChEBI" id="CHEBI:57964"/>
        <dbReference type="ChEBI" id="CHEBI:58349"/>
        <dbReference type="EC" id="1.1.1.271"/>
    </reaction>
</comment>
<accession>A0ABU3TCR9</accession>
<name>A0ABU3TCR9_9BACT</name>
<evidence type="ECO:0000256" key="4">
    <source>
        <dbReference type="ARBA" id="ARBA00023235"/>
    </source>
</evidence>
<feature type="active site" description="Proton donor/acceptor" evidence="5">
    <location>
        <position position="137"/>
    </location>
</feature>
<dbReference type="PANTHER" id="PTHR43238">
    <property type="entry name" value="GDP-L-FUCOSE SYNTHASE"/>
    <property type="match status" value="1"/>
</dbReference>
<evidence type="ECO:0000256" key="2">
    <source>
        <dbReference type="ARBA" id="ARBA00022857"/>
    </source>
</evidence>
<feature type="site" description="Important for catalytic activity" evidence="5">
    <location>
        <position position="108"/>
    </location>
</feature>
<feature type="binding site" evidence="5">
    <location>
        <position position="141"/>
    </location>
    <ligand>
        <name>NADP(+)</name>
        <dbReference type="ChEBI" id="CHEBI:58349"/>
    </ligand>
</feature>
<reference evidence="7 8" key="1">
    <citation type="submission" date="2023-10" db="EMBL/GenBank/DDBJ databases">
        <title>Hymenobacter endophyticus sp. nov., an isolate from the leaf tissues of wheat.</title>
        <authorList>
            <person name="Dai Y."/>
        </authorList>
    </citation>
    <scope>NUCLEOTIDE SEQUENCE [LARGE SCALE GENOMIC DNA]</scope>
    <source>
        <strain evidence="7 8">ZK17L-C2</strain>
    </source>
</reference>
<dbReference type="InterPro" id="IPR036291">
    <property type="entry name" value="NAD(P)-bd_dom_sf"/>
</dbReference>
<evidence type="ECO:0000256" key="1">
    <source>
        <dbReference type="ARBA" id="ARBA00005959"/>
    </source>
</evidence>
<sequence>MELNAKIYVAGHRGMVGAALVRRLKQAGFQNLVTRTSQELDLRDQAAVEDFFALENPDYVLLAAAKVGGIQANNTYRADFLYDNLMMQSNVLRESQRHGVRKLLFLGSSCIYPKLAPQPIREEYLLTGLLEPTNEPYAIAKIAGLKLCEAYRAQYGCNFISVMPTNLYGPGDNYDLLGSHVLPALLRKFSEAVALGLPRVQVWGTGTPRREFLHVDDLADACLHLLLHYNGAEPVNIGTGRDISIQELADLVAELTGYAGEILFDFSKPDGTPRKLLDVSKLHHLGWQHSIGLRAGIESVLQSAEWRRAAQLPVPQLV</sequence>
<keyword evidence="2 5" id="KW-0521">NADP</keyword>
<dbReference type="PANTHER" id="PTHR43238:SF1">
    <property type="entry name" value="GDP-L-FUCOSE SYNTHASE"/>
    <property type="match status" value="1"/>
</dbReference>
<dbReference type="Gene3D" id="3.90.25.10">
    <property type="entry name" value="UDP-galactose 4-epimerase, domain 1"/>
    <property type="match status" value="1"/>
</dbReference>
<keyword evidence="5" id="KW-0511">Multifunctional enzyme</keyword>
<dbReference type="InterPro" id="IPR028614">
    <property type="entry name" value="GDP_fucose/colitose_synth"/>
</dbReference>
<dbReference type="SUPFAM" id="SSF51735">
    <property type="entry name" value="NAD(P)-binding Rossmann-fold domains"/>
    <property type="match status" value="1"/>
</dbReference>
<feature type="binding site" evidence="5">
    <location>
        <begin position="164"/>
        <end position="167"/>
    </location>
    <ligand>
        <name>NADP(+)</name>
        <dbReference type="ChEBI" id="CHEBI:58349"/>
    </ligand>
</feature>
<comment type="caution">
    <text evidence="7">The sequence shown here is derived from an EMBL/GenBank/DDBJ whole genome shotgun (WGS) entry which is preliminary data.</text>
</comment>
<feature type="binding site" evidence="5">
    <location>
        <position position="210"/>
    </location>
    <ligand>
        <name>substrate</name>
    </ligand>
</feature>
<dbReference type="CDD" id="cd05239">
    <property type="entry name" value="GDP_FS_SDR_e"/>
    <property type="match status" value="1"/>
</dbReference>
<feature type="domain" description="NAD-dependent epimerase/dehydratase" evidence="6">
    <location>
        <begin position="7"/>
        <end position="238"/>
    </location>
</feature>
<feature type="binding site" evidence="5">
    <location>
        <position position="180"/>
    </location>
    <ligand>
        <name>NADP(+)</name>
        <dbReference type="ChEBI" id="CHEBI:58349"/>
    </ligand>
</feature>
<dbReference type="Gene3D" id="3.40.50.720">
    <property type="entry name" value="NAD(P)-binding Rossmann-like Domain"/>
    <property type="match status" value="1"/>
</dbReference>
<evidence type="ECO:0000313" key="7">
    <source>
        <dbReference type="EMBL" id="MDU0369167.1"/>
    </source>
</evidence>
<evidence type="ECO:0000256" key="3">
    <source>
        <dbReference type="ARBA" id="ARBA00023002"/>
    </source>
</evidence>
<feature type="binding site" evidence="5">
    <location>
        <position position="203"/>
    </location>
    <ligand>
        <name>substrate</name>
    </ligand>
</feature>
<feature type="site" description="Important for catalytic activity" evidence="5">
    <location>
        <position position="110"/>
    </location>
</feature>
<keyword evidence="3 5" id="KW-0560">Oxidoreductase</keyword>
<keyword evidence="8" id="KW-1185">Reference proteome</keyword>
<feature type="binding site" evidence="5">
    <location>
        <position position="188"/>
    </location>
    <ligand>
        <name>substrate</name>
    </ligand>
</feature>
<comment type="function">
    <text evidence="5">Catalyzes the two-step NADP-dependent conversion of GDP-4-dehydro-6-deoxy-D-mannose to GDP-fucose, involving an epimerase and a reductase reaction.</text>
</comment>
<feature type="binding site" evidence="5">
    <location>
        <begin position="106"/>
        <end position="109"/>
    </location>
    <ligand>
        <name>NADP(+)</name>
        <dbReference type="ChEBI" id="CHEBI:58349"/>
    </ligand>
</feature>
<evidence type="ECO:0000256" key="5">
    <source>
        <dbReference type="HAMAP-Rule" id="MF_00956"/>
    </source>
</evidence>
<proteinExistence type="inferred from homology"/>
<dbReference type="InterPro" id="IPR001509">
    <property type="entry name" value="Epimerase_deHydtase"/>
</dbReference>
<comment type="similarity">
    <text evidence="1 5">Belongs to the NAD(P)-dependent epimerase/dehydratase family. Fucose synthase subfamily.</text>
</comment>
<protein>
    <recommendedName>
        <fullName evidence="5">GDP-L-fucose synthase</fullName>
        <ecNumber evidence="5">1.1.1.271</ecNumber>
    </recommendedName>
    <alternativeName>
        <fullName evidence="5">GDP-4-keto-6-deoxy-D-mannose-3,5-epimerase-4-reductase</fullName>
    </alternativeName>
</protein>
<organism evidence="7 8">
    <name type="scientific">Hymenobacter endophyticus</name>
    <dbReference type="NCBI Taxonomy" id="3076335"/>
    <lineage>
        <taxon>Bacteria</taxon>
        <taxon>Pseudomonadati</taxon>
        <taxon>Bacteroidota</taxon>
        <taxon>Cytophagia</taxon>
        <taxon>Cytophagales</taxon>
        <taxon>Hymenobacteraceae</taxon>
        <taxon>Hymenobacter</taxon>
    </lineage>
</organism>
<gene>
    <name evidence="5" type="primary">fcl</name>
    <name evidence="7" type="ORF">ROI90_02070</name>
</gene>
<dbReference type="EMBL" id="JAWDJT010000001">
    <property type="protein sequence ID" value="MDU0369167.1"/>
    <property type="molecule type" value="Genomic_DNA"/>
</dbReference>
<evidence type="ECO:0000259" key="6">
    <source>
        <dbReference type="Pfam" id="PF01370"/>
    </source>
</evidence>
<keyword evidence="4 5" id="KW-0413">Isomerase</keyword>
<dbReference type="RefSeq" id="WP_315996680.1">
    <property type="nucleotide sequence ID" value="NZ_JAWDJT010000001.1"/>
</dbReference>
<dbReference type="EC" id="1.1.1.271" evidence="5"/>
<feature type="binding site" evidence="5">
    <location>
        <position position="270"/>
    </location>
    <ligand>
        <name>substrate</name>
    </ligand>
</feature>
<evidence type="ECO:0000313" key="8">
    <source>
        <dbReference type="Proteomes" id="UP001250698"/>
    </source>
</evidence>
<comment type="pathway">
    <text evidence="5">Nucleotide-sugar biosynthesis; GDP-L-fucose biosynthesis via de novo pathway; GDP-L-fucose from GDP-alpha-D-mannose: step 2/2.</text>
</comment>
<dbReference type="HAMAP" id="MF_00956">
    <property type="entry name" value="GDP_fucose_synth"/>
    <property type="match status" value="1"/>
</dbReference>